<evidence type="ECO:0000256" key="1">
    <source>
        <dbReference type="SAM" id="Phobius"/>
    </source>
</evidence>
<sequence>MSYLSHALSFINLFYVLVVLGAIIMFANMIVAASLRKRIPGGFVGKWLAIMWVFMFFFFIAEAGAFFFISSLNNIDLSYFLIGSVLFFGSIFVGVVNRFIFHLIRELEIHK</sequence>
<comment type="caution">
    <text evidence="2">The sequence shown here is derived from an EMBL/GenBank/DDBJ whole genome shotgun (WGS) entry which is preliminary data.</text>
</comment>
<keyword evidence="1" id="KW-1133">Transmembrane helix</keyword>
<organism evidence="2 3">
    <name type="scientific">Candidatus Acidulodesulfobacterium acidiphilum</name>
    <dbReference type="NCBI Taxonomy" id="2597224"/>
    <lineage>
        <taxon>Bacteria</taxon>
        <taxon>Deltaproteobacteria</taxon>
        <taxon>Candidatus Acidulodesulfobacterales</taxon>
        <taxon>Candidatus Acidulodesulfobacterium</taxon>
    </lineage>
</organism>
<dbReference type="AlphaFoldDB" id="A0A520XFP1"/>
<keyword evidence="1" id="KW-0472">Membrane</keyword>
<dbReference type="EMBL" id="SHMQ01000004">
    <property type="protein sequence ID" value="RZV40004.1"/>
    <property type="molecule type" value="Genomic_DNA"/>
</dbReference>
<evidence type="ECO:0000313" key="3">
    <source>
        <dbReference type="Proteomes" id="UP000322454"/>
    </source>
</evidence>
<dbReference type="Proteomes" id="UP000322454">
    <property type="component" value="Unassembled WGS sequence"/>
</dbReference>
<feature type="transmembrane region" description="Helical" evidence="1">
    <location>
        <begin position="77"/>
        <end position="101"/>
    </location>
</feature>
<feature type="transmembrane region" description="Helical" evidence="1">
    <location>
        <begin position="12"/>
        <end position="35"/>
    </location>
</feature>
<evidence type="ECO:0000313" key="2">
    <source>
        <dbReference type="EMBL" id="RZV40004.1"/>
    </source>
</evidence>
<proteinExistence type="predicted"/>
<name>A0A520XFP1_9DELT</name>
<reference evidence="2 3" key="1">
    <citation type="submission" date="2019-01" db="EMBL/GenBank/DDBJ databases">
        <title>Insights into ecological role of a new deltaproteobacterial order Candidatus Sinidesulfobacterales (Sva0485) by metagenomics and metatranscriptomics.</title>
        <authorList>
            <person name="Tan S."/>
            <person name="Liu J."/>
            <person name="Fang Y."/>
            <person name="Hedlund B."/>
            <person name="Lian Z.-H."/>
            <person name="Huang L.-Y."/>
            <person name="Li J.-T."/>
            <person name="Huang L.-N."/>
            <person name="Li W.-J."/>
            <person name="Jiang H.-C."/>
            <person name="Dong H.-L."/>
            <person name="Shu W.-S."/>
        </authorList>
    </citation>
    <scope>NUCLEOTIDE SEQUENCE [LARGE SCALE GENOMIC DNA]</scope>
    <source>
        <strain evidence="2">AP4</strain>
    </source>
</reference>
<gene>
    <name evidence="2" type="ORF">EVJ48_02185</name>
</gene>
<accession>A0A520XFP1</accession>
<keyword evidence="1" id="KW-0812">Transmembrane</keyword>
<feature type="transmembrane region" description="Helical" evidence="1">
    <location>
        <begin position="47"/>
        <end position="71"/>
    </location>
</feature>
<protein>
    <submittedName>
        <fullName evidence="2">Uncharacterized protein</fullName>
    </submittedName>
</protein>